<dbReference type="Proteomes" id="UP000576792">
    <property type="component" value="Unassembled WGS sequence"/>
</dbReference>
<comment type="caution">
    <text evidence="1">The sequence shown here is derived from an EMBL/GenBank/DDBJ whole genome shotgun (WGS) entry which is preliminary data.</text>
</comment>
<accession>A0A846S101</accession>
<evidence type="ECO:0000313" key="2">
    <source>
        <dbReference type="Proteomes" id="UP000576792"/>
    </source>
</evidence>
<organism evidence="1 2">
    <name type="scientific">Brevibacterium marinum</name>
    <dbReference type="NCBI Taxonomy" id="418643"/>
    <lineage>
        <taxon>Bacteria</taxon>
        <taxon>Bacillati</taxon>
        <taxon>Actinomycetota</taxon>
        <taxon>Actinomycetes</taxon>
        <taxon>Micrococcales</taxon>
        <taxon>Brevibacteriaceae</taxon>
        <taxon>Brevibacterium</taxon>
    </lineage>
</organism>
<keyword evidence="2" id="KW-1185">Reference proteome</keyword>
<proteinExistence type="predicted"/>
<evidence type="ECO:0000313" key="1">
    <source>
        <dbReference type="EMBL" id="NJC56748.1"/>
    </source>
</evidence>
<gene>
    <name evidence="1" type="ORF">BKA07_001783</name>
</gene>
<protein>
    <submittedName>
        <fullName evidence="1">Uncharacterized protein</fullName>
    </submittedName>
</protein>
<dbReference type="AlphaFoldDB" id="A0A846S101"/>
<dbReference type="RefSeq" id="WP_167950579.1">
    <property type="nucleotide sequence ID" value="NZ_BAAAPQ010000025.1"/>
</dbReference>
<reference evidence="1 2" key="1">
    <citation type="submission" date="2020-03" db="EMBL/GenBank/DDBJ databases">
        <title>Sequencing the genomes of 1000 actinobacteria strains.</title>
        <authorList>
            <person name="Klenk H.-P."/>
        </authorList>
    </citation>
    <scope>NUCLEOTIDE SEQUENCE [LARGE SCALE GENOMIC DNA]</scope>
    <source>
        <strain evidence="1 2">DSM 18964</strain>
    </source>
</reference>
<dbReference type="EMBL" id="JAATJN010000001">
    <property type="protein sequence ID" value="NJC56748.1"/>
    <property type="molecule type" value="Genomic_DNA"/>
</dbReference>
<sequence>MSRRAATLGSDAKNEMFLGKVLSADSGHKVHVLFGAILDAVIDDGELRSPDVMNRFAQHFGNV</sequence>
<name>A0A846S101_9MICO</name>